<feature type="compositionally biased region" description="Polar residues" evidence="2">
    <location>
        <begin position="9"/>
        <end position="26"/>
    </location>
</feature>
<dbReference type="Gene3D" id="3.30.450.60">
    <property type="match status" value="1"/>
</dbReference>
<keyword evidence="3" id="KW-0472">Membrane</keyword>
<dbReference type="EMBL" id="CAKLBC010001882">
    <property type="protein sequence ID" value="CAH0494070.1"/>
    <property type="molecule type" value="Genomic_DNA"/>
</dbReference>
<gene>
    <name evidence="5" type="ORF">PFR001_LOCUS9151</name>
</gene>
<feature type="compositionally biased region" description="Low complexity" evidence="2">
    <location>
        <begin position="27"/>
        <end position="55"/>
    </location>
</feature>
<evidence type="ECO:0000256" key="2">
    <source>
        <dbReference type="SAM" id="MobiDB-lite"/>
    </source>
</evidence>
<dbReference type="InterPro" id="IPR027484">
    <property type="entry name" value="PInositol-4-P-5-kinase_N"/>
</dbReference>
<feature type="transmembrane region" description="Helical" evidence="3">
    <location>
        <begin position="231"/>
        <end position="249"/>
    </location>
</feature>
<dbReference type="InterPro" id="IPR011012">
    <property type="entry name" value="Longin-like_dom_sf"/>
</dbReference>
<dbReference type="Pfam" id="PF01217">
    <property type="entry name" value="Clat_adaptor_s"/>
    <property type="match status" value="1"/>
</dbReference>
<dbReference type="PANTHER" id="PTHR23086">
    <property type="entry name" value="PHOSPHATIDYLINOSITOL-4-PHOSPHATE 5-KINASE"/>
    <property type="match status" value="1"/>
</dbReference>
<dbReference type="Pfam" id="PF01504">
    <property type="entry name" value="PIP5K"/>
    <property type="match status" value="2"/>
</dbReference>
<feature type="transmembrane region" description="Helical" evidence="3">
    <location>
        <begin position="206"/>
        <end position="225"/>
    </location>
</feature>
<dbReference type="SUPFAM" id="SSF56104">
    <property type="entry name" value="SAICAR synthase-like"/>
    <property type="match status" value="1"/>
</dbReference>
<reference evidence="5 6" key="1">
    <citation type="submission" date="2021-11" db="EMBL/GenBank/DDBJ databases">
        <authorList>
            <person name="Islam A."/>
            <person name="Islam S."/>
            <person name="Flora M.S."/>
            <person name="Rahman M."/>
            <person name="Ziaur R.M."/>
            <person name="Epstein J.H."/>
            <person name="Hassan M."/>
            <person name="Klassen M."/>
            <person name="Woodard K."/>
            <person name="Webb A."/>
            <person name="Webby R.J."/>
            <person name="El Zowalaty M.E."/>
        </authorList>
    </citation>
    <scope>NUCLEOTIDE SEQUENCE [LARGE SCALE GENOMIC DNA]</scope>
    <source>
        <strain evidence="5">Pf1</strain>
    </source>
</reference>
<feature type="transmembrane region" description="Helical" evidence="3">
    <location>
        <begin position="261"/>
        <end position="282"/>
    </location>
</feature>
<evidence type="ECO:0000256" key="1">
    <source>
        <dbReference type="PROSITE-ProRule" id="PRU00781"/>
    </source>
</evidence>
<dbReference type="InterPro" id="IPR023610">
    <property type="entry name" value="PInositol-4/5-P-5/4-kinase"/>
</dbReference>
<dbReference type="InterPro" id="IPR022775">
    <property type="entry name" value="AP_mu_sigma_su"/>
</dbReference>
<dbReference type="Gene3D" id="3.30.810.10">
    <property type="entry name" value="2-Layer Sandwich"/>
    <property type="match status" value="1"/>
</dbReference>
<dbReference type="PROSITE" id="PS51455">
    <property type="entry name" value="PIPK"/>
    <property type="match status" value="1"/>
</dbReference>
<dbReference type="CDD" id="cd00139">
    <property type="entry name" value="PIPKc"/>
    <property type="match status" value="1"/>
</dbReference>
<evidence type="ECO:0000313" key="6">
    <source>
        <dbReference type="Proteomes" id="UP001157938"/>
    </source>
</evidence>
<evidence type="ECO:0000313" key="5">
    <source>
        <dbReference type="EMBL" id="CAH0494070.1"/>
    </source>
</evidence>
<sequence>MSRLPGTEILSNRSQSVTNRSQSVTNRSQSVTNRSQSVTSRSQSTTGRSQSVTSRLQHHRGTPVLEDYNYMSTFSPMSNGVYVMETPQERETAPNGRSSQMRQLPSVEQHESFRQRVGTRGEVTEGFGTMDNGSTISSSSSNGIESMSLSNNMSTTARQPLISTLRSTQKNIVRVIDKDMTQQFRGRSNYVGQERIRWFENRKSQLLGFCLTMAFLGVSVAMYNYRWTGLIAGSVNTIICGSAVVITYCRKKQWHQHPNPIVHNRSVLSIFMAVCLLLNVLVDFDPSGSNTNCQRLAGITEFFFLYGRGVGTCHGLRSLLFAYESIHELQAVNEVLPSLGGFFTVDGQSMTYESDTDTVIGFCLASSRICCDSGEICPETVTKCSTTSSFLNAQKWPWILIYCFVLLVLFVSVCVLTLAWHRLYLRGVPKTYNIRLRVLNYISFFTGAYVFYWLLLLLLYMCAYFLSTKSETSNSKAVAQVLRQLVIFLISSKGYLDYVIWFAVNNIERKGGNGRNASADVDVDLSPQVNTALRSEILYYTTSGIKESVRAVTDELISIPISGESDAGKSIKFWSFCPASFRNIRLTFGISDADYIEMFGATTKERFSEGRSGAFMFYTSDESLIVKTMSPEECAFLRKMAPNYEAYMTSNPDTLLTRFYGCHSVSLYGKMYYFVVMGNLFSDTDVVHHRYDIKGSWVDRNAKVPSFGDKTACRYCNASYTFGSTKNQECGDGMNFHEPDIVLKDNDLMTKIRIAPATAHRIYDQIHRDSDFLCSQGIMDYSLLMGIQSSEYFVDTSQLPQARRDLLFTQPATSVAGPSLYHFGIIDFLQQWTLEKKLERFYKTFIKRKDPEGVSALPPKPYKFRFQQKMSRIFALSTHTRAENYTVFNHNYPALIDVLDQGNYDVQRHNTFINNSIEQRPVFNPDQPQDIRVTSSPSVKAIFLLDSDGNRVCAKYYDKSYPTEKEQLELEKKLFIKTKSLNARLEADIILIENVVSVYRCGSDTTMHVIGSASENELILLTVLDAAFDTVSNLLAGRMDRHVMLDNIELVLLTFDEIVDGGIILETDTPSISNRVLMRGIDNEVPMAELTISQAFASAREQFSRSFRS</sequence>
<keyword evidence="3" id="KW-0812">Transmembrane</keyword>
<dbReference type="InterPro" id="IPR002498">
    <property type="entry name" value="PInositol-4-P-4/5-kinase_core"/>
</dbReference>
<keyword evidence="6" id="KW-1185">Reference proteome</keyword>
<feature type="region of interest" description="Disordered" evidence="2">
    <location>
        <begin position="1"/>
        <end position="64"/>
    </location>
</feature>
<evidence type="ECO:0000259" key="4">
    <source>
        <dbReference type="PROSITE" id="PS51455"/>
    </source>
</evidence>
<dbReference type="Gene3D" id="3.30.800.10">
    <property type="entry name" value="Phosphatidylinositol Phosphate Kinase II Beta"/>
    <property type="match status" value="1"/>
</dbReference>
<dbReference type="CDD" id="cd14829">
    <property type="entry name" value="Zeta-COP"/>
    <property type="match status" value="1"/>
</dbReference>
<feature type="domain" description="PIPK" evidence="4">
    <location>
        <begin position="509"/>
        <end position="874"/>
    </location>
</feature>
<comment type="caution">
    <text evidence="5">The sequence shown here is derived from an EMBL/GenBank/DDBJ whole genome shotgun (WGS) entry which is preliminary data.</text>
</comment>
<proteinExistence type="predicted"/>
<dbReference type="Proteomes" id="UP001157938">
    <property type="component" value="Unassembled WGS sequence"/>
</dbReference>
<feature type="region of interest" description="Disordered" evidence="2">
    <location>
        <begin position="88"/>
        <end position="144"/>
    </location>
</feature>
<evidence type="ECO:0000256" key="3">
    <source>
        <dbReference type="SAM" id="Phobius"/>
    </source>
</evidence>
<feature type="transmembrane region" description="Helical" evidence="3">
    <location>
        <begin position="441"/>
        <end position="466"/>
    </location>
</feature>
<keyword evidence="3" id="KW-1133">Transmembrane helix</keyword>
<keyword evidence="1" id="KW-0067">ATP-binding</keyword>
<dbReference type="PANTHER" id="PTHR23086:SF8">
    <property type="entry name" value="PHOSPHATIDYLINOSITOL 5-PHOSPHATE 4-KINASE, ISOFORM A"/>
    <property type="match status" value="1"/>
</dbReference>
<keyword evidence="1" id="KW-0418">Kinase</keyword>
<dbReference type="SMART" id="SM00330">
    <property type="entry name" value="PIPKc"/>
    <property type="match status" value="1"/>
</dbReference>
<organism evidence="5 6">
    <name type="scientific">Peronospora farinosa</name>
    <dbReference type="NCBI Taxonomy" id="134698"/>
    <lineage>
        <taxon>Eukaryota</taxon>
        <taxon>Sar</taxon>
        <taxon>Stramenopiles</taxon>
        <taxon>Oomycota</taxon>
        <taxon>Peronosporomycetes</taxon>
        <taxon>Peronosporales</taxon>
        <taxon>Peronosporaceae</taxon>
        <taxon>Peronospora</taxon>
    </lineage>
</organism>
<accession>A0ABN8CJI1</accession>
<protein>
    <recommendedName>
        <fullName evidence="4">PIPK domain-containing protein</fullName>
    </recommendedName>
</protein>
<keyword evidence="1" id="KW-0808">Transferase</keyword>
<dbReference type="SUPFAM" id="SSF64356">
    <property type="entry name" value="SNARE-like"/>
    <property type="match status" value="1"/>
</dbReference>
<name>A0ABN8CJI1_9STRA</name>
<feature type="transmembrane region" description="Helical" evidence="3">
    <location>
        <begin position="399"/>
        <end position="420"/>
    </location>
</feature>
<keyword evidence="1" id="KW-0547">Nucleotide-binding</keyword>
<feature type="compositionally biased region" description="Low complexity" evidence="2">
    <location>
        <begin position="129"/>
        <end position="144"/>
    </location>
</feature>
<dbReference type="InterPro" id="IPR027483">
    <property type="entry name" value="PInositol-4-P-4/5-kinase_C_sf"/>
</dbReference>